<dbReference type="Pfam" id="PF00445">
    <property type="entry name" value="Ribonuclease_T2"/>
    <property type="match status" value="1"/>
</dbReference>
<accession>A0A6B9L914</accession>
<sequence>MLLKLIYVSVAISATFAIELYKHDKAGDRYYLGFASYEDEYIASEDPPETYEEDLRSNHFDALIFTQSWPPTSCLQTKQKSRQCRNLANNEIWTIHGIWPTAWGTNGPSFCDKSHPFSTANIKDLISQLEHQWPTIEKSSNHIGFWAYEWKKHGTCALQLPQLNTQHKYFFQALNWNSRYNILSILSAGGIIVGRNYPVAEIWNVVTRALGVHPQLMCLKDNHRHVQYLSEIKICFDKNLSLINCKPLKGRRSGNPHSIEAMIAANSNCNINSPVTYPTPSSV</sequence>
<dbReference type="InterPro" id="IPR036430">
    <property type="entry name" value="RNase_T2-like_sf"/>
</dbReference>
<evidence type="ECO:0000256" key="5">
    <source>
        <dbReference type="SAM" id="SignalP"/>
    </source>
</evidence>
<keyword evidence="5" id="KW-0732">Signal</keyword>
<dbReference type="InterPro" id="IPR033697">
    <property type="entry name" value="Ribonuclease_T2_eukaryotic"/>
</dbReference>
<feature type="chain" id="PRO_5025652070" evidence="5">
    <location>
        <begin position="18"/>
        <end position="283"/>
    </location>
</feature>
<evidence type="ECO:0000256" key="4">
    <source>
        <dbReference type="RuleBase" id="RU004328"/>
    </source>
</evidence>
<dbReference type="SUPFAM" id="SSF55895">
    <property type="entry name" value="Ribonuclease Rh-like"/>
    <property type="match status" value="1"/>
</dbReference>
<name>A0A6B9L914_PLARH</name>
<feature type="active site" evidence="3">
    <location>
        <position position="149"/>
    </location>
</feature>
<evidence type="ECO:0000256" key="3">
    <source>
        <dbReference type="PIRSR" id="PIRSR633697-1"/>
    </source>
</evidence>
<dbReference type="EMBL" id="MN208364">
    <property type="protein sequence ID" value="QHB21553.1"/>
    <property type="molecule type" value="mRNA"/>
</dbReference>
<proteinExistence type="evidence at transcript level"/>
<feature type="active site" evidence="3">
    <location>
        <position position="96"/>
    </location>
</feature>
<feature type="signal peptide" evidence="5">
    <location>
        <begin position="1"/>
        <end position="17"/>
    </location>
</feature>
<dbReference type="PANTHER" id="PTHR11240:SF22">
    <property type="entry name" value="RIBONUCLEASE T2"/>
    <property type="match status" value="1"/>
</dbReference>
<reference evidence="6" key="1">
    <citation type="journal article" date="2019" name="Toxins">
        <title>Missiles of mass disruption: composition and glandular origin of venom used as a projectile defensive weapon by the assassin bug Platymeris rhadamanthus.</title>
        <authorList>
            <person name="Walker A.A."/>
            <person name="Robinson S.D."/>
            <person name="Undheim E.A.B."/>
            <person name="Jin J."/>
            <person name="Han X."/>
            <person name="Fry B.G."/>
            <person name="Vetter I."/>
            <person name="King G.F."/>
        </authorList>
    </citation>
    <scope>NUCLEOTIDE SEQUENCE</scope>
    <source>
        <tissue evidence="6">Venom glands</tissue>
    </source>
</reference>
<evidence type="ECO:0000256" key="1">
    <source>
        <dbReference type="ARBA" id="ARBA00007469"/>
    </source>
</evidence>
<feature type="active site" evidence="3">
    <location>
        <position position="153"/>
    </location>
</feature>
<dbReference type="PROSITE" id="PS00531">
    <property type="entry name" value="RNASE_T2_2"/>
    <property type="match status" value="1"/>
</dbReference>
<organism evidence="6">
    <name type="scientific">Platymeris rhadamanthus</name>
    <name type="common">Red spot assassin bug</name>
    <dbReference type="NCBI Taxonomy" id="1134088"/>
    <lineage>
        <taxon>Eukaryota</taxon>
        <taxon>Metazoa</taxon>
        <taxon>Ecdysozoa</taxon>
        <taxon>Arthropoda</taxon>
        <taxon>Hexapoda</taxon>
        <taxon>Insecta</taxon>
        <taxon>Pterygota</taxon>
        <taxon>Neoptera</taxon>
        <taxon>Paraneoptera</taxon>
        <taxon>Hemiptera</taxon>
        <taxon>Heteroptera</taxon>
        <taxon>Panheteroptera</taxon>
        <taxon>Cimicomorpha</taxon>
        <taxon>Reduviidae</taxon>
        <taxon>Platymeris</taxon>
    </lineage>
</organism>
<evidence type="ECO:0000313" key="6">
    <source>
        <dbReference type="EMBL" id="QHB21553.1"/>
    </source>
</evidence>
<dbReference type="InterPro" id="IPR001568">
    <property type="entry name" value="RNase_T2-like"/>
</dbReference>
<dbReference type="PANTHER" id="PTHR11240">
    <property type="entry name" value="RIBONUCLEASE T2"/>
    <property type="match status" value="1"/>
</dbReference>
<evidence type="ECO:0000256" key="2">
    <source>
        <dbReference type="ARBA" id="ARBA00023157"/>
    </source>
</evidence>
<dbReference type="GO" id="GO:0005576">
    <property type="term" value="C:extracellular region"/>
    <property type="evidence" value="ECO:0007669"/>
    <property type="project" value="TreeGrafter"/>
</dbReference>
<dbReference type="CDD" id="cd01061">
    <property type="entry name" value="RNase_T2_euk"/>
    <property type="match status" value="1"/>
</dbReference>
<protein>
    <submittedName>
        <fullName evidence="6">Venom ribonuclease 1</fullName>
    </submittedName>
</protein>
<dbReference type="Gene3D" id="3.90.730.10">
    <property type="entry name" value="Ribonuclease T2-like"/>
    <property type="match status" value="1"/>
</dbReference>
<dbReference type="GO" id="GO:0006401">
    <property type="term" value="P:RNA catabolic process"/>
    <property type="evidence" value="ECO:0007669"/>
    <property type="project" value="TreeGrafter"/>
</dbReference>
<keyword evidence="2" id="KW-1015">Disulfide bond</keyword>
<comment type="similarity">
    <text evidence="1 4">Belongs to the RNase T2 family.</text>
</comment>
<dbReference type="AlphaFoldDB" id="A0A6B9L914"/>
<dbReference type="InterPro" id="IPR033130">
    <property type="entry name" value="RNase_T2_His_AS_2"/>
</dbReference>
<dbReference type="GO" id="GO:0003723">
    <property type="term" value="F:RNA binding"/>
    <property type="evidence" value="ECO:0007669"/>
    <property type="project" value="InterPro"/>
</dbReference>
<dbReference type="GO" id="GO:0033897">
    <property type="term" value="F:ribonuclease T2 activity"/>
    <property type="evidence" value="ECO:0007669"/>
    <property type="project" value="InterPro"/>
</dbReference>